<organism evidence="9 10">
    <name type="scientific">Owenweeksia hongkongensis (strain DSM 17368 / CIP 108786 / JCM 12287 / NRRL B-23963 / UST20020801)</name>
    <dbReference type="NCBI Taxonomy" id="926562"/>
    <lineage>
        <taxon>Bacteria</taxon>
        <taxon>Pseudomonadati</taxon>
        <taxon>Bacteroidota</taxon>
        <taxon>Flavobacteriia</taxon>
        <taxon>Flavobacteriales</taxon>
        <taxon>Owenweeksiaceae</taxon>
        <taxon>Owenweeksia</taxon>
    </lineage>
</organism>
<feature type="transmembrane region" description="Helical" evidence="7">
    <location>
        <begin position="138"/>
        <end position="158"/>
    </location>
</feature>
<evidence type="ECO:0000256" key="2">
    <source>
        <dbReference type="ARBA" id="ARBA00022692"/>
    </source>
</evidence>
<keyword evidence="3 7" id="KW-1133">Transmembrane helix</keyword>
<keyword evidence="5" id="KW-0443">Lipid metabolism</keyword>
<protein>
    <submittedName>
        <fullName evidence="9">Sterol desaturase</fullName>
    </submittedName>
</protein>
<dbReference type="GO" id="GO:0008610">
    <property type="term" value="P:lipid biosynthetic process"/>
    <property type="evidence" value="ECO:0007669"/>
    <property type="project" value="InterPro"/>
</dbReference>
<keyword evidence="6 7" id="KW-0472">Membrane</keyword>
<feature type="transmembrane region" description="Helical" evidence="7">
    <location>
        <begin position="6"/>
        <end position="25"/>
    </location>
</feature>
<dbReference type="STRING" id="926562.Oweho_2919"/>
<comment type="subcellular location">
    <subcellularLocation>
        <location evidence="1">Endomembrane system</location>
        <topology evidence="1">Multi-pass membrane protein</topology>
    </subcellularLocation>
</comment>
<dbReference type="InterPro" id="IPR051689">
    <property type="entry name" value="Sterol_desaturase/TMEM195"/>
</dbReference>
<evidence type="ECO:0000256" key="1">
    <source>
        <dbReference type="ARBA" id="ARBA00004127"/>
    </source>
</evidence>
<feature type="domain" description="Fatty acid hydroxylase" evidence="8">
    <location>
        <begin position="85"/>
        <end position="221"/>
    </location>
</feature>
<gene>
    <name evidence="9" type="ordered locus">Oweho_2919</name>
</gene>
<evidence type="ECO:0000256" key="5">
    <source>
        <dbReference type="ARBA" id="ARBA00023098"/>
    </source>
</evidence>
<dbReference type="InterPro" id="IPR006694">
    <property type="entry name" value="Fatty_acid_hydroxylase"/>
</dbReference>
<keyword evidence="2 7" id="KW-0812">Transmembrane</keyword>
<accession>G8R1D3</accession>
<evidence type="ECO:0000313" key="10">
    <source>
        <dbReference type="Proteomes" id="UP000005631"/>
    </source>
</evidence>
<keyword evidence="4" id="KW-0560">Oxidoreductase</keyword>
<dbReference type="KEGG" id="oho:Oweho_2919"/>
<dbReference type="GO" id="GO:0012505">
    <property type="term" value="C:endomembrane system"/>
    <property type="evidence" value="ECO:0007669"/>
    <property type="project" value="UniProtKB-SubCell"/>
</dbReference>
<keyword evidence="10" id="KW-1185">Reference proteome</keyword>
<dbReference type="PANTHER" id="PTHR21624:SF1">
    <property type="entry name" value="ALKYLGLYCEROL MONOOXYGENASE"/>
    <property type="match status" value="1"/>
</dbReference>
<feature type="transmembrane region" description="Helical" evidence="7">
    <location>
        <begin position="37"/>
        <end position="58"/>
    </location>
</feature>
<dbReference type="eggNOG" id="COG3000">
    <property type="taxonomic scope" value="Bacteria"/>
</dbReference>
<dbReference type="Proteomes" id="UP000005631">
    <property type="component" value="Chromosome"/>
</dbReference>
<dbReference type="GO" id="GO:0050479">
    <property type="term" value="F:glyceryl-ether monooxygenase activity"/>
    <property type="evidence" value="ECO:0007669"/>
    <property type="project" value="TreeGrafter"/>
</dbReference>
<evidence type="ECO:0000256" key="3">
    <source>
        <dbReference type="ARBA" id="ARBA00022989"/>
    </source>
</evidence>
<name>G8R1D3_OWEHD</name>
<evidence type="ECO:0000256" key="4">
    <source>
        <dbReference type="ARBA" id="ARBA00023002"/>
    </source>
</evidence>
<dbReference type="GO" id="GO:0016020">
    <property type="term" value="C:membrane"/>
    <property type="evidence" value="ECO:0007669"/>
    <property type="project" value="GOC"/>
</dbReference>
<dbReference type="PANTHER" id="PTHR21624">
    <property type="entry name" value="STEROL DESATURASE-RELATED PROTEIN"/>
    <property type="match status" value="1"/>
</dbReference>
<dbReference type="EMBL" id="CP003156">
    <property type="protein sequence ID" value="AEV33876.1"/>
    <property type="molecule type" value="Genomic_DNA"/>
</dbReference>
<dbReference type="HOGENOM" id="CLU_033631_0_1_10"/>
<dbReference type="GO" id="GO:0006643">
    <property type="term" value="P:membrane lipid metabolic process"/>
    <property type="evidence" value="ECO:0007669"/>
    <property type="project" value="TreeGrafter"/>
</dbReference>
<proteinExistence type="predicted"/>
<evidence type="ECO:0000256" key="7">
    <source>
        <dbReference type="SAM" id="Phobius"/>
    </source>
</evidence>
<feature type="transmembrane region" description="Helical" evidence="7">
    <location>
        <begin position="78"/>
        <end position="96"/>
    </location>
</feature>
<evidence type="ECO:0000256" key="6">
    <source>
        <dbReference type="ARBA" id="ARBA00023136"/>
    </source>
</evidence>
<reference evidence="9 10" key="1">
    <citation type="journal article" date="2012" name="Stand. Genomic Sci.">
        <title>Genome sequence of the orange-pigmented seawater bacterium Owenweeksia hongkongensis type strain (UST20020801(T)).</title>
        <authorList>
            <person name="Riedel T."/>
            <person name="Held B."/>
            <person name="Nolan M."/>
            <person name="Lucas S."/>
            <person name="Lapidus A."/>
            <person name="Tice H."/>
            <person name="Del Rio T.G."/>
            <person name="Cheng J.F."/>
            <person name="Han C."/>
            <person name="Tapia R."/>
            <person name="Goodwin L.A."/>
            <person name="Pitluck S."/>
            <person name="Liolios K."/>
            <person name="Mavromatis K."/>
            <person name="Pagani I."/>
            <person name="Ivanova N."/>
            <person name="Mikhailova N."/>
            <person name="Pati A."/>
            <person name="Chen A."/>
            <person name="Palaniappan K."/>
            <person name="Rohde M."/>
            <person name="Tindall B.J."/>
            <person name="Detter J.C."/>
            <person name="Goker M."/>
            <person name="Woyke T."/>
            <person name="Bristow J."/>
            <person name="Eisen J.A."/>
            <person name="Markowitz V."/>
            <person name="Hugenholtz P."/>
            <person name="Klenk H.P."/>
            <person name="Kyrpides N.C."/>
        </authorList>
    </citation>
    <scope>NUCLEOTIDE SEQUENCE</scope>
    <source>
        <strain evidence="10">DSM 17368 / JCM 12287 / NRRL B-23963</strain>
    </source>
</reference>
<dbReference type="GO" id="GO:0005506">
    <property type="term" value="F:iron ion binding"/>
    <property type="evidence" value="ECO:0007669"/>
    <property type="project" value="InterPro"/>
</dbReference>
<evidence type="ECO:0000259" key="8">
    <source>
        <dbReference type="Pfam" id="PF04116"/>
    </source>
</evidence>
<evidence type="ECO:0000313" key="9">
    <source>
        <dbReference type="EMBL" id="AEV33876.1"/>
    </source>
</evidence>
<sequence>MDNVAFPILLGLFILLVILEFVIVLRPWKTSRWFRWINNSLVAVTGLPTARLLLLPATLFMATLCQAEGFGLLNWFEFPVWVAWPVGLLALDYAMYHWHRINHLVPFLWRFHNVHHADMEMDISTAIRFHFGEQLFSIPYRLIVISLFGVSPMMVLVYELVFEAATLFHHSNIRLPKKMEGLMVKLIVTPRMHGIHHSVVKNETDSNYSTVLNVWDRIHSTRRLNIPQEKITIGVPAYRSKADNKFWRLLILPFTKQRGWVYEDQSVPERDATDKTQVF</sequence>
<dbReference type="Pfam" id="PF04116">
    <property type="entry name" value="FA_hydroxylase"/>
    <property type="match status" value="1"/>
</dbReference>
<dbReference type="AlphaFoldDB" id="G8R1D3"/>